<proteinExistence type="predicted"/>
<name>A0A447TCP5_CHRVL</name>
<evidence type="ECO:0000313" key="1">
    <source>
        <dbReference type="EMBL" id="VEB42666.1"/>
    </source>
</evidence>
<reference evidence="1 2" key="1">
    <citation type="submission" date="2018-12" db="EMBL/GenBank/DDBJ databases">
        <authorList>
            <consortium name="Pathogen Informatics"/>
        </authorList>
    </citation>
    <scope>NUCLEOTIDE SEQUENCE [LARGE SCALE GENOMIC DNA]</scope>
    <source>
        <strain evidence="1 2">NCTC9695</strain>
    </source>
</reference>
<dbReference type="Proteomes" id="UP000275777">
    <property type="component" value="Chromosome"/>
</dbReference>
<gene>
    <name evidence="1" type="ORF">NCTC9695_03116</name>
</gene>
<protein>
    <submittedName>
        <fullName evidence="1">Uncharacterized protein</fullName>
    </submittedName>
</protein>
<accession>A0A447TCP5</accession>
<dbReference type="AlphaFoldDB" id="A0A447TCP5"/>
<organism evidence="1 2">
    <name type="scientific">Chromobacterium violaceum</name>
    <dbReference type="NCBI Taxonomy" id="536"/>
    <lineage>
        <taxon>Bacteria</taxon>
        <taxon>Pseudomonadati</taxon>
        <taxon>Pseudomonadota</taxon>
        <taxon>Betaproteobacteria</taxon>
        <taxon>Neisseriales</taxon>
        <taxon>Chromobacteriaceae</taxon>
        <taxon>Chromobacterium</taxon>
    </lineage>
</organism>
<sequence length="44" mass="4901">MPWLDWFRPMQYSDRLAGLRPNHSAAVAMSSARTPQISATILGV</sequence>
<dbReference type="EMBL" id="LR134182">
    <property type="protein sequence ID" value="VEB42666.1"/>
    <property type="molecule type" value="Genomic_DNA"/>
</dbReference>
<evidence type="ECO:0000313" key="2">
    <source>
        <dbReference type="Proteomes" id="UP000275777"/>
    </source>
</evidence>